<evidence type="ECO:0000313" key="1">
    <source>
        <dbReference type="EMBL" id="CAA7045932.1"/>
    </source>
</evidence>
<dbReference type="OrthoDB" id="1937198at2759"/>
<dbReference type="SUPFAM" id="SSF56672">
    <property type="entry name" value="DNA/RNA polymerases"/>
    <property type="match status" value="1"/>
</dbReference>
<reference evidence="1" key="1">
    <citation type="submission" date="2020-01" db="EMBL/GenBank/DDBJ databases">
        <authorList>
            <person name="Mishra B."/>
        </authorList>
    </citation>
    <scope>NUCLEOTIDE SEQUENCE [LARGE SCALE GENOMIC DNA]</scope>
</reference>
<dbReference type="InterPro" id="IPR043502">
    <property type="entry name" value="DNA/RNA_pol_sf"/>
</dbReference>
<dbReference type="PANTHER" id="PTHR31635">
    <property type="entry name" value="REVERSE TRANSCRIPTASE DOMAIN-CONTAINING PROTEIN-RELATED"/>
    <property type="match status" value="1"/>
</dbReference>
<name>A0A6D2K8V1_9BRAS</name>
<proteinExistence type="predicted"/>
<dbReference type="EMBL" id="CACVBM020001333">
    <property type="protein sequence ID" value="CAA7045932.1"/>
    <property type="molecule type" value="Genomic_DNA"/>
</dbReference>
<protein>
    <submittedName>
        <fullName evidence="1">Uncharacterized protein</fullName>
    </submittedName>
</protein>
<dbReference type="InterPro" id="IPR036691">
    <property type="entry name" value="Endo/exonu/phosph_ase_sf"/>
</dbReference>
<accession>A0A6D2K8V1</accession>
<dbReference type="AlphaFoldDB" id="A0A6D2K8V1"/>
<dbReference type="SUPFAM" id="SSF56219">
    <property type="entry name" value="DNase I-like"/>
    <property type="match status" value="1"/>
</dbReference>
<sequence>MIDFPFKGNSKSWVGYRRCGKVQCRLDRAVGNEDWHHDFSHTNVEYLKLWGSDHRPILTRILSKPGTAQRGFKFDKRWLGKDGLKKSIEEGWDQTNISDLEDRRRTLLEAKNRVTWLKEGDRNTKFFHATTKQRRARNRIRKLKRGDGSWAETEEDIERVPTDYFQNLFTSSHPTDFDEALWYVTEKVNPDINQFLTKPPSNEEIRLAIGDINPEKAPGPDGMTSLFYQQFWEITTKDVIAMVKEFFTSDSFDARLNQTNICMIPKSERPQEMSEFRPISLCNVSYKIISKVLCKRLKRFLPKLISETQSAFVAKRICEGGISSIFNLQSPSSLLGEESLQTQSAFVAKRIYLRSNFGDLYNIHPPYSDGS</sequence>
<organism evidence="1 2">
    <name type="scientific">Microthlaspi erraticum</name>
    <dbReference type="NCBI Taxonomy" id="1685480"/>
    <lineage>
        <taxon>Eukaryota</taxon>
        <taxon>Viridiplantae</taxon>
        <taxon>Streptophyta</taxon>
        <taxon>Embryophyta</taxon>
        <taxon>Tracheophyta</taxon>
        <taxon>Spermatophyta</taxon>
        <taxon>Magnoliopsida</taxon>
        <taxon>eudicotyledons</taxon>
        <taxon>Gunneridae</taxon>
        <taxon>Pentapetalae</taxon>
        <taxon>rosids</taxon>
        <taxon>malvids</taxon>
        <taxon>Brassicales</taxon>
        <taxon>Brassicaceae</taxon>
        <taxon>Coluteocarpeae</taxon>
        <taxon>Microthlaspi</taxon>
    </lineage>
</organism>
<comment type="caution">
    <text evidence="1">The sequence shown here is derived from an EMBL/GenBank/DDBJ whole genome shotgun (WGS) entry which is preliminary data.</text>
</comment>
<evidence type="ECO:0000313" key="2">
    <source>
        <dbReference type="Proteomes" id="UP000467841"/>
    </source>
</evidence>
<dbReference type="Proteomes" id="UP000467841">
    <property type="component" value="Unassembled WGS sequence"/>
</dbReference>
<gene>
    <name evidence="1" type="ORF">MERR_LOCUS33167</name>
</gene>
<dbReference type="PANTHER" id="PTHR31635:SF196">
    <property type="entry name" value="REVERSE TRANSCRIPTASE DOMAIN-CONTAINING PROTEIN-RELATED"/>
    <property type="match status" value="1"/>
</dbReference>
<keyword evidence="2" id="KW-1185">Reference proteome</keyword>